<reference evidence="3" key="1">
    <citation type="journal article" date="2019" name="Int. J. Syst. Evol. Microbiol.">
        <title>The Global Catalogue of Microorganisms (GCM) 10K type strain sequencing project: providing services to taxonomists for standard genome sequencing and annotation.</title>
        <authorList>
            <consortium name="The Broad Institute Genomics Platform"/>
            <consortium name="The Broad Institute Genome Sequencing Center for Infectious Disease"/>
            <person name="Wu L."/>
            <person name="Ma J."/>
        </authorList>
    </citation>
    <scope>NUCLEOTIDE SEQUENCE [LARGE SCALE GENOMIC DNA]</scope>
    <source>
        <strain evidence="3">JCM 17738</strain>
    </source>
</reference>
<keyword evidence="3" id="KW-1185">Reference proteome</keyword>
<dbReference type="EMBL" id="BAABFX010000048">
    <property type="protein sequence ID" value="GAA4402851.1"/>
    <property type="molecule type" value="Genomic_DNA"/>
</dbReference>
<dbReference type="PANTHER" id="PTHR30336:SF6">
    <property type="entry name" value="INTEGRAL MEMBRANE PROTEIN"/>
    <property type="match status" value="1"/>
</dbReference>
<sequence>MLAALVIVALAIVLGPWVWVSAASRGHVHTVGSAPEAPVALVLGAGLNPDGTPSPFLAGRLEVARQLHASEQVRVLLVSGDNRVVNYDEPTAMRDWLVERGVPASDVVLDFAGRDTYDSCVRAKRIFGVDRLLVVSQGYHLPRAVTTCRAVGLDADGVGDWTAKRYAGVWESGERREKLAAVKAVIDVMTGRDPVLGEPETSVQDALAGG</sequence>
<evidence type="ECO:0000259" key="1">
    <source>
        <dbReference type="Pfam" id="PF02698"/>
    </source>
</evidence>
<dbReference type="Proteomes" id="UP001500390">
    <property type="component" value="Unassembled WGS sequence"/>
</dbReference>
<dbReference type="PANTHER" id="PTHR30336">
    <property type="entry name" value="INNER MEMBRANE PROTEIN, PROBABLE PERMEASE"/>
    <property type="match status" value="1"/>
</dbReference>
<protein>
    <submittedName>
        <fullName evidence="2">ElyC/SanA/YdcF family protein</fullName>
    </submittedName>
</protein>
<proteinExistence type="predicted"/>
<name>A0ABP8K9L1_9MICO</name>
<comment type="caution">
    <text evidence="2">The sequence shown here is derived from an EMBL/GenBank/DDBJ whole genome shotgun (WGS) entry which is preliminary data.</text>
</comment>
<dbReference type="Pfam" id="PF02698">
    <property type="entry name" value="DUF218"/>
    <property type="match status" value="1"/>
</dbReference>
<evidence type="ECO:0000313" key="2">
    <source>
        <dbReference type="EMBL" id="GAA4402851.1"/>
    </source>
</evidence>
<gene>
    <name evidence="2" type="ORF">GCM10023153_32310</name>
</gene>
<dbReference type="InterPro" id="IPR003848">
    <property type="entry name" value="DUF218"/>
</dbReference>
<feature type="domain" description="DUF218" evidence="1">
    <location>
        <begin position="39"/>
        <end position="153"/>
    </location>
</feature>
<accession>A0ABP8K9L1</accession>
<organism evidence="2 3">
    <name type="scientific">Ornithinibacter aureus</name>
    <dbReference type="NCBI Taxonomy" id="622664"/>
    <lineage>
        <taxon>Bacteria</taxon>
        <taxon>Bacillati</taxon>
        <taxon>Actinomycetota</taxon>
        <taxon>Actinomycetes</taxon>
        <taxon>Micrococcales</taxon>
        <taxon>Intrasporangiaceae</taxon>
        <taxon>Ornithinibacter</taxon>
    </lineage>
</organism>
<dbReference type="CDD" id="cd06259">
    <property type="entry name" value="YdcF-like"/>
    <property type="match status" value="1"/>
</dbReference>
<dbReference type="InterPro" id="IPR051599">
    <property type="entry name" value="Cell_Envelope_Assoc"/>
</dbReference>
<evidence type="ECO:0000313" key="3">
    <source>
        <dbReference type="Proteomes" id="UP001500390"/>
    </source>
</evidence>